<dbReference type="PANTHER" id="PTHR41287:SF1">
    <property type="entry name" value="PROTEIN YMFN"/>
    <property type="match status" value="1"/>
</dbReference>
<dbReference type="InterPro" id="IPR027417">
    <property type="entry name" value="P-loop_NTPase"/>
</dbReference>
<evidence type="ECO:0000259" key="2">
    <source>
        <dbReference type="Pfam" id="PF20441"/>
    </source>
</evidence>
<feature type="domain" description="Terminase large subunit-like endonuclease" evidence="2">
    <location>
        <begin position="317"/>
        <end position="600"/>
    </location>
</feature>
<evidence type="ECO:0000313" key="3">
    <source>
        <dbReference type="EMBL" id="KRM52348.1"/>
    </source>
</evidence>
<dbReference type="Pfam" id="PF20441">
    <property type="entry name" value="TerL_nuclease"/>
    <property type="match status" value="1"/>
</dbReference>
<proteinExistence type="predicted"/>
<dbReference type="RefSeq" id="WP_057906700.1">
    <property type="nucleotide sequence ID" value="NZ_AYYZ01000025.1"/>
</dbReference>
<protein>
    <submittedName>
        <fullName evidence="3">Phage terminase</fullName>
    </submittedName>
</protein>
<gene>
    <name evidence="3" type="ORF">FC64_GL000774</name>
</gene>
<dbReference type="Proteomes" id="UP000051291">
    <property type="component" value="Unassembled WGS sequence"/>
</dbReference>
<dbReference type="InterPro" id="IPR046462">
    <property type="entry name" value="TerL_nuclease"/>
</dbReference>
<dbReference type="GO" id="GO:0004519">
    <property type="term" value="F:endonuclease activity"/>
    <property type="evidence" value="ECO:0007669"/>
    <property type="project" value="InterPro"/>
</dbReference>
<evidence type="ECO:0000259" key="1">
    <source>
        <dbReference type="Pfam" id="PF03354"/>
    </source>
</evidence>
<dbReference type="PATRIC" id="fig|1423820.4.peg.787"/>
<sequence length="633" mass="73888">MRAINLTKSDVLKEYQIEKKNGCYKDIFDKYKNDPAFQYCVKVLENQIITCNDIKLMAFRHLQDLRRVEEEPENFPYYYDLRMAKAIVKFSGLLIDISTGNPLKLMDWQKSLMCMITAWKNRKDGSKRFNKVIFSVARTNGKTALCAILILFEYLVNSISKTGQEIVLVAPNNTQATKGYSYLQLQANRLREYEAFDDIFKDNQIEVQADQIISKLSQNKVLKMSFESKRFDSLHPSLVIADEVADDTRSALIDEGIGKLSSGQGQTDAQMVLISTSYPDPNSFYHKQENMMRDTLNKDNERKLDNILMVNYTQDNLEKETFEPETWYKSNPLLTLPKVGEKLFDNLQKERDTKEAEGKLFEFQNKNLNCWLNHHVNNYLELKDIENSVVDTKPININGKQVYIGMDLSNFSDDTSIAFIYPYQDKGQNKFYIEQHSWIPTARSQVRIDLKEKQDNIPYRTLEQEGFCDIAQNRFGYINYDEVFEWLLNYIDENDLDVQSICYDAWRSDKLIKLIESNTPYRLIPLKQTVTYLNDTTKDFQRDITEGKITFLDDGIIKTALSNAILYQKEGLVKIDKNRATRKIDCADAIIDAYYRARLHFDNIEEVEKQSSHPFQNMTNKQINDIFGEDYTF</sequence>
<dbReference type="STRING" id="1423820.FC64_GL000774"/>
<dbReference type="EMBL" id="AYYZ01000025">
    <property type="protein sequence ID" value="KRM52348.1"/>
    <property type="molecule type" value="Genomic_DNA"/>
</dbReference>
<feature type="domain" description="Terminase large subunit-like ATPase" evidence="1">
    <location>
        <begin position="107"/>
        <end position="250"/>
    </location>
</feature>
<dbReference type="AlphaFoldDB" id="A0A0R1ZNX0"/>
<evidence type="ECO:0000313" key="4">
    <source>
        <dbReference type="Proteomes" id="UP000051291"/>
    </source>
</evidence>
<dbReference type="Gene3D" id="3.40.50.300">
    <property type="entry name" value="P-loop containing nucleotide triphosphate hydrolases"/>
    <property type="match status" value="1"/>
</dbReference>
<reference evidence="3 4" key="1">
    <citation type="journal article" date="2015" name="Genome Announc.">
        <title>Expanding the biotechnology potential of lactobacilli through comparative genomics of 213 strains and associated genera.</title>
        <authorList>
            <person name="Sun Z."/>
            <person name="Harris H.M."/>
            <person name="McCann A."/>
            <person name="Guo C."/>
            <person name="Argimon S."/>
            <person name="Zhang W."/>
            <person name="Yang X."/>
            <person name="Jeffery I.B."/>
            <person name="Cooney J.C."/>
            <person name="Kagawa T.F."/>
            <person name="Liu W."/>
            <person name="Song Y."/>
            <person name="Salvetti E."/>
            <person name="Wrobel A."/>
            <person name="Rasinkangas P."/>
            <person name="Parkhill J."/>
            <person name="Rea M.C."/>
            <person name="O'Sullivan O."/>
            <person name="Ritari J."/>
            <person name="Douillard F.P."/>
            <person name="Paul Ross R."/>
            <person name="Yang R."/>
            <person name="Briner A.E."/>
            <person name="Felis G.E."/>
            <person name="de Vos W.M."/>
            <person name="Barrangou R."/>
            <person name="Klaenhammer T.R."/>
            <person name="Caufield P.W."/>
            <person name="Cui Y."/>
            <person name="Zhang H."/>
            <person name="O'Toole P.W."/>
        </authorList>
    </citation>
    <scope>NUCLEOTIDE SEQUENCE [LARGE SCALE GENOMIC DNA]</scope>
    <source>
        <strain evidence="3 4">DSM 20653</strain>
    </source>
</reference>
<organism evidence="3 4">
    <name type="scientific">Ligilactobacillus araffinosus DSM 20653</name>
    <dbReference type="NCBI Taxonomy" id="1423820"/>
    <lineage>
        <taxon>Bacteria</taxon>
        <taxon>Bacillati</taxon>
        <taxon>Bacillota</taxon>
        <taxon>Bacilli</taxon>
        <taxon>Lactobacillales</taxon>
        <taxon>Lactobacillaceae</taxon>
        <taxon>Ligilactobacillus</taxon>
    </lineage>
</organism>
<dbReference type="PANTHER" id="PTHR41287">
    <property type="match status" value="1"/>
</dbReference>
<accession>A0A0R1ZNX0</accession>
<dbReference type="InterPro" id="IPR005021">
    <property type="entry name" value="Terminase_largesu-like"/>
</dbReference>
<dbReference type="InterPro" id="IPR046461">
    <property type="entry name" value="TerL_ATPase"/>
</dbReference>
<comment type="caution">
    <text evidence="3">The sequence shown here is derived from an EMBL/GenBank/DDBJ whole genome shotgun (WGS) entry which is preliminary data.</text>
</comment>
<name>A0A0R1ZNX0_9LACO</name>
<dbReference type="Pfam" id="PF03354">
    <property type="entry name" value="TerL_ATPase"/>
    <property type="match status" value="1"/>
</dbReference>
<keyword evidence="4" id="KW-1185">Reference proteome</keyword>